<sequence length="168" mass="19043">MIIREANQNEIHAIREQRIEAYLEHRREIPNDHWEGLKAAISSEADMQSGVDLIVAEDDETGELLGSVVLFPPKSDAYEGYVEELDYPEIRMLAVGPNARGKGVGKALIRECIQRSKARGYQYIGLHTGEFMKNAIALYEQFGFKRVPKYDFEPADDGIIVKAFKLEI</sequence>
<dbReference type="Proteomes" id="UP000790580">
    <property type="component" value="Unassembled WGS sequence"/>
</dbReference>
<keyword evidence="1" id="KW-0808">Transferase</keyword>
<protein>
    <submittedName>
        <fullName evidence="3">GNAT family N-acetyltransferase</fullName>
    </submittedName>
</protein>
<dbReference type="InterPro" id="IPR000182">
    <property type="entry name" value="GNAT_dom"/>
</dbReference>
<comment type="caution">
    <text evidence="3">The sequence shown here is derived from an EMBL/GenBank/DDBJ whole genome shotgun (WGS) entry which is preliminary data.</text>
</comment>
<dbReference type="PROSITE" id="PS51186">
    <property type="entry name" value="GNAT"/>
    <property type="match status" value="1"/>
</dbReference>
<name>A0ABS6K214_9BACI</name>
<dbReference type="CDD" id="cd04301">
    <property type="entry name" value="NAT_SF"/>
    <property type="match status" value="1"/>
</dbReference>
<organism evidence="3 4">
    <name type="scientific">Evansella alkalicola</name>
    <dbReference type="NCBI Taxonomy" id="745819"/>
    <lineage>
        <taxon>Bacteria</taxon>
        <taxon>Bacillati</taxon>
        <taxon>Bacillota</taxon>
        <taxon>Bacilli</taxon>
        <taxon>Bacillales</taxon>
        <taxon>Bacillaceae</taxon>
        <taxon>Evansella</taxon>
    </lineage>
</organism>
<evidence type="ECO:0000313" key="3">
    <source>
        <dbReference type="EMBL" id="MBU9723525.1"/>
    </source>
</evidence>
<dbReference type="InterPro" id="IPR050769">
    <property type="entry name" value="NAT_camello-type"/>
</dbReference>
<dbReference type="InterPro" id="IPR016181">
    <property type="entry name" value="Acyl_CoA_acyltransferase"/>
</dbReference>
<evidence type="ECO:0000313" key="4">
    <source>
        <dbReference type="Proteomes" id="UP000790580"/>
    </source>
</evidence>
<evidence type="ECO:0000259" key="2">
    <source>
        <dbReference type="PROSITE" id="PS51186"/>
    </source>
</evidence>
<dbReference type="Pfam" id="PF00583">
    <property type="entry name" value="Acetyltransf_1"/>
    <property type="match status" value="1"/>
</dbReference>
<gene>
    <name evidence="3" type="ORF">KS407_19085</name>
</gene>
<accession>A0ABS6K214</accession>
<dbReference type="PANTHER" id="PTHR13947:SF37">
    <property type="entry name" value="LD18367P"/>
    <property type="match status" value="1"/>
</dbReference>
<reference evidence="3 4" key="1">
    <citation type="submission" date="2021-06" db="EMBL/GenBank/DDBJ databases">
        <title>Bacillus sp. RD4P76, an endophyte from a halophyte.</title>
        <authorList>
            <person name="Sun J.-Q."/>
        </authorList>
    </citation>
    <scope>NUCLEOTIDE SEQUENCE [LARGE SCALE GENOMIC DNA]</scope>
    <source>
        <strain evidence="3 4">JCM 17098</strain>
    </source>
</reference>
<dbReference type="EMBL" id="JAHQCR010000080">
    <property type="protein sequence ID" value="MBU9723525.1"/>
    <property type="molecule type" value="Genomic_DNA"/>
</dbReference>
<dbReference type="PANTHER" id="PTHR13947">
    <property type="entry name" value="GNAT FAMILY N-ACETYLTRANSFERASE"/>
    <property type="match status" value="1"/>
</dbReference>
<dbReference type="Gene3D" id="3.40.630.30">
    <property type="match status" value="1"/>
</dbReference>
<keyword evidence="4" id="KW-1185">Reference proteome</keyword>
<dbReference type="RefSeq" id="WP_088076805.1">
    <property type="nucleotide sequence ID" value="NZ_JAHQCR010000080.1"/>
</dbReference>
<dbReference type="SUPFAM" id="SSF55729">
    <property type="entry name" value="Acyl-CoA N-acyltransferases (Nat)"/>
    <property type="match status" value="1"/>
</dbReference>
<proteinExistence type="predicted"/>
<evidence type="ECO:0000256" key="1">
    <source>
        <dbReference type="ARBA" id="ARBA00022679"/>
    </source>
</evidence>
<feature type="domain" description="N-acetyltransferase" evidence="2">
    <location>
        <begin position="1"/>
        <end position="167"/>
    </location>
</feature>